<dbReference type="Pfam" id="PF03646">
    <property type="entry name" value="FlaG"/>
    <property type="match status" value="1"/>
</dbReference>
<name>A0A1G5C963_9FIRM</name>
<sequence>MGMDGINGFGPLIQQVQPQVKTQINNQSQAQSEVVDYEANAAAQNMDLTVEAADNAAGSKNESSAQNFASNQNKRAETEEQIQADNAKIKKAISEMTKKVQSNAEAVFGIHEKTNRVTIKMVDKETKKVIKEFPPDETLDMIAKVWEIAGILVDEKR</sequence>
<feature type="region of interest" description="Disordered" evidence="1">
    <location>
        <begin position="52"/>
        <end position="82"/>
    </location>
</feature>
<evidence type="ECO:0000313" key="2">
    <source>
        <dbReference type="EMBL" id="SCX98850.1"/>
    </source>
</evidence>
<keyword evidence="2" id="KW-0282">Flagellum</keyword>
<organism evidence="2 3">
    <name type="scientific">Butyrivibrio hungatei</name>
    <dbReference type="NCBI Taxonomy" id="185008"/>
    <lineage>
        <taxon>Bacteria</taxon>
        <taxon>Bacillati</taxon>
        <taxon>Bacillota</taxon>
        <taxon>Clostridia</taxon>
        <taxon>Lachnospirales</taxon>
        <taxon>Lachnospiraceae</taxon>
        <taxon>Butyrivibrio</taxon>
    </lineage>
</organism>
<dbReference type="Proteomes" id="UP000183047">
    <property type="component" value="Unassembled WGS sequence"/>
</dbReference>
<dbReference type="AlphaFoldDB" id="A0A1G5C963"/>
<proteinExistence type="predicted"/>
<gene>
    <name evidence="2" type="ORF">SAMN02910451_00982</name>
</gene>
<protein>
    <submittedName>
        <fullName evidence="2">Flagellar protein FlaG</fullName>
    </submittedName>
</protein>
<dbReference type="RefSeq" id="WP_074461713.1">
    <property type="nucleotide sequence ID" value="NZ_FMUR01000006.1"/>
</dbReference>
<dbReference type="InterPro" id="IPR005186">
    <property type="entry name" value="FlaG"/>
</dbReference>
<evidence type="ECO:0000313" key="3">
    <source>
        <dbReference type="Proteomes" id="UP000183047"/>
    </source>
</evidence>
<dbReference type="Gene3D" id="3.30.160.170">
    <property type="entry name" value="FlaG-like"/>
    <property type="match status" value="1"/>
</dbReference>
<keyword evidence="3" id="KW-1185">Reference proteome</keyword>
<dbReference type="PANTHER" id="PTHR37166">
    <property type="entry name" value="PROTEIN FLAG"/>
    <property type="match status" value="1"/>
</dbReference>
<dbReference type="EMBL" id="FMUR01000006">
    <property type="protein sequence ID" value="SCX98850.1"/>
    <property type="molecule type" value="Genomic_DNA"/>
</dbReference>
<feature type="compositionally biased region" description="Polar residues" evidence="1">
    <location>
        <begin position="58"/>
        <end position="73"/>
    </location>
</feature>
<accession>A0A1G5C963</accession>
<dbReference type="PANTHER" id="PTHR37166:SF1">
    <property type="entry name" value="PROTEIN FLAG"/>
    <property type="match status" value="1"/>
</dbReference>
<dbReference type="InterPro" id="IPR035924">
    <property type="entry name" value="FlaG-like_sf"/>
</dbReference>
<dbReference type="SUPFAM" id="SSF160214">
    <property type="entry name" value="FlaG-like"/>
    <property type="match status" value="1"/>
</dbReference>
<reference evidence="3" key="1">
    <citation type="submission" date="2016-10" db="EMBL/GenBank/DDBJ databases">
        <authorList>
            <person name="Varghese N."/>
            <person name="Submissions S."/>
        </authorList>
    </citation>
    <scope>NUCLEOTIDE SEQUENCE [LARGE SCALE GENOMIC DNA]</scope>
    <source>
        <strain evidence="3">XBD2006</strain>
    </source>
</reference>
<keyword evidence="2" id="KW-0966">Cell projection</keyword>
<evidence type="ECO:0000256" key="1">
    <source>
        <dbReference type="SAM" id="MobiDB-lite"/>
    </source>
</evidence>
<keyword evidence="2" id="KW-0969">Cilium</keyword>